<organism evidence="1 2">
    <name type="scientific">Micrococcus luteus</name>
    <name type="common">Micrococcus lysodeikticus</name>
    <dbReference type="NCBI Taxonomy" id="1270"/>
    <lineage>
        <taxon>Bacteria</taxon>
        <taxon>Bacillati</taxon>
        <taxon>Actinomycetota</taxon>
        <taxon>Actinomycetes</taxon>
        <taxon>Micrococcales</taxon>
        <taxon>Micrococcaceae</taxon>
        <taxon>Micrococcus</taxon>
    </lineage>
</organism>
<sequence length="277" mass="29149">MTHVAARARVPLKGLLVFLAVAAVLLLLGIVTVLRGVAADAARVDIVTVLDGNTVVVNQGGTERTVVLAGVTSAGRNPEGLKVGPNLCMGEESYSWLRDRLPQGATASMTTSDEGAPEGMESAVISIGGGTVNVAMAEAGMAAPTEVAVGKRLAEEIAQANQEAVGRGVGLYDIEEPCTYQNRLYEAQFALEQIPEDAEASLTKIDERAVEYAAGLDQVRLVQQEIRALDPENGTFADLAYGPAKESLLAEADPVVEHGMQVLKDLNTRRNEIAARG</sequence>
<dbReference type="AlphaFoldDB" id="A0AAP3ABP8"/>
<protein>
    <submittedName>
        <fullName evidence="1">Nuclease</fullName>
    </submittedName>
</protein>
<dbReference type="SUPFAM" id="SSF50199">
    <property type="entry name" value="Staphylococcal nuclease"/>
    <property type="match status" value="1"/>
</dbReference>
<dbReference type="Gene3D" id="2.40.50.90">
    <property type="match status" value="1"/>
</dbReference>
<evidence type="ECO:0000313" key="2">
    <source>
        <dbReference type="Proteomes" id="UP000234847"/>
    </source>
</evidence>
<dbReference type="Proteomes" id="UP000234847">
    <property type="component" value="Unassembled WGS sequence"/>
</dbReference>
<comment type="caution">
    <text evidence="1">The sequence shown here is derived from an EMBL/GenBank/DDBJ whole genome shotgun (WGS) entry which is preliminary data.</text>
</comment>
<dbReference type="InterPro" id="IPR035437">
    <property type="entry name" value="SNase_OB-fold_sf"/>
</dbReference>
<reference evidence="1 2" key="1">
    <citation type="submission" date="2017-12" db="EMBL/GenBank/DDBJ databases">
        <title>Phylogenetic diversity of female urinary microbiome.</title>
        <authorList>
            <person name="Thomas-White K."/>
            <person name="Wolfe A.J."/>
        </authorList>
    </citation>
    <scope>NUCLEOTIDE SEQUENCE [LARGE SCALE GENOMIC DNA]</scope>
    <source>
        <strain evidence="1 2">UMB0038</strain>
    </source>
</reference>
<dbReference type="RefSeq" id="WP_020624816.1">
    <property type="nucleotide sequence ID" value="NZ_CABIZL010000004.1"/>
</dbReference>
<dbReference type="EMBL" id="PKJT01000002">
    <property type="protein sequence ID" value="PKZ82867.1"/>
    <property type="molecule type" value="Genomic_DNA"/>
</dbReference>
<accession>A0AAP3ABP8</accession>
<evidence type="ECO:0000313" key="1">
    <source>
        <dbReference type="EMBL" id="PKZ82867.1"/>
    </source>
</evidence>
<gene>
    <name evidence="1" type="ORF">CYJ95_02930</name>
</gene>
<proteinExistence type="predicted"/>
<name>A0AAP3ABP8_MICLU</name>